<accession>A0AAE3VYP9</accession>
<gene>
    <name evidence="1" type="ORF">J2S42_002064</name>
</gene>
<evidence type="ECO:0000313" key="1">
    <source>
        <dbReference type="EMBL" id="MDQ0365395.1"/>
    </source>
</evidence>
<comment type="caution">
    <text evidence="1">The sequence shown here is derived from an EMBL/GenBank/DDBJ whole genome shotgun (WGS) entry which is preliminary data.</text>
</comment>
<keyword evidence="2" id="KW-1185">Reference proteome</keyword>
<dbReference type="EMBL" id="JAUSUZ010000001">
    <property type="protein sequence ID" value="MDQ0365395.1"/>
    <property type="molecule type" value="Genomic_DNA"/>
</dbReference>
<dbReference type="Proteomes" id="UP001240236">
    <property type="component" value="Unassembled WGS sequence"/>
</dbReference>
<proteinExistence type="predicted"/>
<organism evidence="1 2">
    <name type="scientific">Catenuloplanes indicus</name>
    <dbReference type="NCBI Taxonomy" id="137267"/>
    <lineage>
        <taxon>Bacteria</taxon>
        <taxon>Bacillati</taxon>
        <taxon>Actinomycetota</taxon>
        <taxon>Actinomycetes</taxon>
        <taxon>Micromonosporales</taxon>
        <taxon>Micromonosporaceae</taxon>
        <taxon>Catenuloplanes</taxon>
    </lineage>
</organism>
<dbReference type="RefSeq" id="WP_307237922.1">
    <property type="nucleotide sequence ID" value="NZ_JAUSUZ010000001.1"/>
</dbReference>
<sequence length="161" mass="17328">MWETARMAGYFAAHAVWSVSDGATLVPMYGYEKPDGKRGLDRFPGDLQTGATAVQAALRDNPHGAVHAVTVLDAFIDLPDGKTDALIVEAAGHTDGFLLRMAIPYRPQDAPGGFAVHRPKFLGVTGAPQEQYQKVAEAFFQGVDAHEKAGPIWAAHLDESR</sequence>
<evidence type="ECO:0000313" key="2">
    <source>
        <dbReference type="Proteomes" id="UP001240236"/>
    </source>
</evidence>
<dbReference type="AlphaFoldDB" id="A0AAE3VYP9"/>
<reference evidence="1 2" key="1">
    <citation type="submission" date="2023-07" db="EMBL/GenBank/DDBJ databases">
        <title>Sequencing the genomes of 1000 actinobacteria strains.</title>
        <authorList>
            <person name="Klenk H.-P."/>
        </authorList>
    </citation>
    <scope>NUCLEOTIDE SEQUENCE [LARGE SCALE GENOMIC DNA]</scope>
    <source>
        <strain evidence="1 2">DSM 44709</strain>
    </source>
</reference>
<name>A0AAE3VYP9_9ACTN</name>
<protein>
    <submittedName>
        <fullName evidence="1">Uncharacterized protein</fullName>
    </submittedName>
</protein>